<evidence type="ECO:0000256" key="2">
    <source>
        <dbReference type="ARBA" id="ARBA00023315"/>
    </source>
</evidence>
<dbReference type="InterPro" id="IPR050680">
    <property type="entry name" value="YpeA/RimI_acetyltransf"/>
</dbReference>
<dbReference type="CDD" id="cd04301">
    <property type="entry name" value="NAT_SF"/>
    <property type="match status" value="1"/>
</dbReference>
<dbReference type="Gene3D" id="3.40.630.30">
    <property type="match status" value="1"/>
</dbReference>
<dbReference type="Proteomes" id="UP000178735">
    <property type="component" value="Unassembled WGS sequence"/>
</dbReference>
<dbReference type="SUPFAM" id="SSF55729">
    <property type="entry name" value="Acyl-CoA N-acyltransferases (Nat)"/>
    <property type="match status" value="1"/>
</dbReference>
<dbReference type="PANTHER" id="PTHR43420:SF49">
    <property type="entry name" value="AMINO GROUP ACETYL TRANSFERASE"/>
    <property type="match status" value="1"/>
</dbReference>
<dbReference type="InterPro" id="IPR000182">
    <property type="entry name" value="GNAT_dom"/>
</dbReference>
<evidence type="ECO:0000313" key="5">
    <source>
        <dbReference type="Proteomes" id="UP000178735"/>
    </source>
</evidence>
<dbReference type="Pfam" id="PF00583">
    <property type="entry name" value="Acetyltransf_1"/>
    <property type="match status" value="1"/>
</dbReference>
<keyword evidence="2" id="KW-0012">Acyltransferase</keyword>
<feature type="domain" description="N-acetyltransferase" evidence="3">
    <location>
        <begin position="8"/>
        <end position="169"/>
    </location>
</feature>
<comment type="caution">
    <text evidence="4">The sequence shown here is derived from an EMBL/GenBank/DDBJ whole genome shotgun (WGS) entry which is preliminary data.</text>
</comment>
<evidence type="ECO:0000259" key="3">
    <source>
        <dbReference type="PROSITE" id="PS51186"/>
    </source>
</evidence>
<evidence type="ECO:0000313" key="4">
    <source>
        <dbReference type="EMBL" id="OGM07266.1"/>
    </source>
</evidence>
<keyword evidence="1" id="KW-0808">Transferase</keyword>
<protein>
    <recommendedName>
        <fullName evidence="3">N-acetyltransferase domain-containing protein</fullName>
    </recommendedName>
</protein>
<organism evidence="4 5">
    <name type="scientific">Candidatus Wallbacteria bacterium GWC2_49_35</name>
    <dbReference type="NCBI Taxonomy" id="1817813"/>
    <lineage>
        <taxon>Bacteria</taxon>
        <taxon>Candidatus Walliibacteriota</taxon>
    </lineage>
</organism>
<dbReference type="PANTHER" id="PTHR43420">
    <property type="entry name" value="ACETYLTRANSFERASE"/>
    <property type="match status" value="1"/>
</dbReference>
<dbReference type="InterPro" id="IPR016181">
    <property type="entry name" value="Acyl_CoA_acyltransferase"/>
</dbReference>
<dbReference type="EMBL" id="MGFH01000047">
    <property type="protein sequence ID" value="OGM07266.1"/>
    <property type="molecule type" value="Genomic_DNA"/>
</dbReference>
<proteinExistence type="predicted"/>
<gene>
    <name evidence="4" type="ORF">A2008_00090</name>
</gene>
<evidence type="ECO:0000256" key="1">
    <source>
        <dbReference type="ARBA" id="ARBA00022679"/>
    </source>
</evidence>
<dbReference type="STRING" id="1817813.A2008_00090"/>
<name>A0A1F7WWT5_9BACT</name>
<dbReference type="PROSITE" id="PS51186">
    <property type="entry name" value="GNAT"/>
    <property type="match status" value="1"/>
</dbReference>
<accession>A0A1F7WWT5</accession>
<dbReference type="AlphaFoldDB" id="A0A1F7WWT5"/>
<sequence length="169" mass="18780">MAFSDKNITIVKASLQYAASFCRAVASVARERKYLATLKGFGLEATKKFVGMIEANDYAQFYAIDGGRVVGWCDIVPKTQEGFRHVGVLGMGVLKSYRGKGLGKALMAEALRHAKKVNSLEIVELDVFESNLNAFKLYESFGFLVEGRKIRARKIDGIYDNVIIMARQL</sequence>
<reference evidence="4 5" key="1">
    <citation type="journal article" date="2016" name="Nat. Commun.">
        <title>Thousands of microbial genomes shed light on interconnected biogeochemical processes in an aquifer system.</title>
        <authorList>
            <person name="Anantharaman K."/>
            <person name="Brown C.T."/>
            <person name="Hug L.A."/>
            <person name="Sharon I."/>
            <person name="Castelle C.J."/>
            <person name="Probst A.J."/>
            <person name="Thomas B.C."/>
            <person name="Singh A."/>
            <person name="Wilkins M.J."/>
            <person name="Karaoz U."/>
            <person name="Brodie E.L."/>
            <person name="Williams K.H."/>
            <person name="Hubbard S.S."/>
            <person name="Banfield J.F."/>
        </authorList>
    </citation>
    <scope>NUCLEOTIDE SEQUENCE [LARGE SCALE GENOMIC DNA]</scope>
</reference>
<dbReference type="GO" id="GO:0016747">
    <property type="term" value="F:acyltransferase activity, transferring groups other than amino-acyl groups"/>
    <property type="evidence" value="ECO:0007669"/>
    <property type="project" value="InterPro"/>
</dbReference>